<dbReference type="Pfam" id="PF00149">
    <property type="entry name" value="Metallophos"/>
    <property type="match status" value="1"/>
</dbReference>
<feature type="domain" description="Calcineurin-like phosphoesterase" evidence="11">
    <location>
        <begin position="42"/>
        <end position="271"/>
    </location>
</feature>
<evidence type="ECO:0000313" key="13">
    <source>
        <dbReference type="WBParaSite" id="nRc.2.0.1.t35655-RA"/>
    </source>
</evidence>
<sequence length="369" mass="42121">MMFVQFLQNILILGFTVLLIAQTKAFEDCTANRCRLTRRELKFGAIGDWGGLPIWPYRSPVQWKVAEALADKAREENFDFYISLGDNFYLIGVKNDRDKRFRQETFEKVYSTKVLQEKPWYIMAGNHDHNGNVTAQIAYSRKSDRWIFPKPYYMIKYQTIDGIDIDIIVIDTVILCGNTVDGKFDSTWRFLISTFNNLTPDGPSDPKAADDQWQWIEDQLNKSRAHYLFVAGHYPVYSIADHGPTKCLIEKLDPLMQKFKVTAYISGHDHNLQHLQIDSQGSTINYVLSGSGAFSTKSTEHAKYVPPKSSRFVYPSGASWLGKLFDVGKTGLFTDGGFVSVAVDQKSAVFDFLSGEKKLLYRFEASPRF</sequence>
<evidence type="ECO:0000256" key="9">
    <source>
        <dbReference type="PIRSR" id="PIRSR000898-3"/>
    </source>
</evidence>
<feature type="binding site" evidence="7">
    <location>
        <position position="233"/>
    </location>
    <ligand>
        <name>Fe cation</name>
        <dbReference type="ChEBI" id="CHEBI:24875"/>
        <label>2</label>
    </ligand>
</feature>
<dbReference type="FunFam" id="3.60.21.10:FF:000062">
    <property type="entry name" value="Tartrate-resistant acid phosphatase type 5"/>
    <property type="match status" value="1"/>
</dbReference>
<keyword evidence="5 6" id="KW-0378">Hydrolase</keyword>
<keyword evidence="6 7" id="KW-0408">Iron</keyword>
<feature type="disulfide bond" evidence="8">
    <location>
        <begin position="176"/>
        <end position="247"/>
    </location>
</feature>
<dbReference type="AlphaFoldDB" id="A0A915KBB5"/>
<proteinExistence type="predicted"/>
<name>A0A915KBB5_ROMCU</name>
<comment type="cofactor">
    <cofactor evidence="7">
        <name>Fe cation</name>
        <dbReference type="ChEBI" id="CHEBI:24875"/>
    </cofactor>
    <text evidence="7">Binds 2 iron ions per subunit.</text>
</comment>
<feature type="binding site" evidence="7">
    <location>
        <position position="268"/>
    </location>
    <ligand>
        <name>Fe cation</name>
        <dbReference type="ChEBI" id="CHEBI:24875"/>
        <label>2</label>
    </ligand>
</feature>
<evidence type="ECO:0000313" key="12">
    <source>
        <dbReference type="Proteomes" id="UP000887565"/>
    </source>
</evidence>
<evidence type="ECO:0000256" key="5">
    <source>
        <dbReference type="ARBA" id="ARBA00022801"/>
    </source>
</evidence>
<dbReference type="GO" id="GO:0003993">
    <property type="term" value="F:acid phosphatase activity"/>
    <property type="evidence" value="ECO:0007669"/>
    <property type="project" value="UniProtKB-UniRule"/>
</dbReference>
<dbReference type="InterPro" id="IPR004843">
    <property type="entry name" value="Calcineurin-like_PHP"/>
</dbReference>
<dbReference type="OMA" id="VWSIGNH"/>
<feature type="binding site" evidence="7">
    <location>
        <position position="89"/>
    </location>
    <ligand>
        <name>Fe cation</name>
        <dbReference type="ChEBI" id="CHEBI:24875"/>
        <label>1</label>
    </ligand>
</feature>
<evidence type="ECO:0000256" key="8">
    <source>
        <dbReference type="PIRSR" id="PIRSR000898-2"/>
    </source>
</evidence>
<dbReference type="EC" id="3.1.3.2" evidence="2 6"/>
<dbReference type="Gene3D" id="3.60.21.10">
    <property type="match status" value="1"/>
</dbReference>
<keyword evidence="8" id="KW-1015">Disulfide bond</keyword>
<keyword evidence="12" id="KW-1185">Reference proteome</keyword>
<feature type="binding site" evidence="7">
    <location>
        <position position="270"/>
    </location>
    <ligand>
        <name>Fe cation</name>
        <dbReference type="ChEBI" id="CHEBI:24875"/>
        <label>1</label>
    </ligand>
</feature>
<evidence type="ECO:0000259" key="11">
    <source>
        <dbReference type="Pfam" id="PF00149"/>
    </source>
</evidence>
<reference evidence="13" key="1">
    <citation type="submission" date="2022-11" db="UniProtKB">
        <authorList>
            <consortium name="WormBaseParasite"/>
        </authorList>
    </citation>
    <scope>IDENTIFICATION</scope>
</reference>
<dbReference type="PIRSF" id="PIRSF000898">
    <property type="entry name" value="Acid_Ptase_5"/>
    <property type="match status" value="1"/>
</dbReference>
<dbReference type="CDD" id="cd07378">
    <property type="entry name" value="MPP_ACP5"/>
    <property type="match status" value="1"/>
</dbReference>
<evidence type="ECO:0000256" key="6">
    <source>
        <dbReference type="PIRNR" id="PIRNR000898"/>
    </source>
</evidence>
<keyword evidence="4 10" id="KW-0732">Signal</keyword>
<dbReference type="WBParaSite" id="nRc.2.0.1.t35655-RA">
    <property type="protein sequence ID" value="nRc.2.0.1.t35655-RA"/>
    <property type="gene ID" value="nRc.2.0.1.g35655"/>
</dbReference>
<keyword evidence="7" id="KW-0479">Metal-binding</keyword>
<feature type="glycosylation site" description="N-linked (GlcNAc...) asparagine" evidence="9">
    <location>
        <position position="132"/>
    </location>
</feature>
<evidence type="ECO:0000256" key="2">
    <source>
        <dbReference type="ARBA" id="ARBA00012646"/>
    </source>
</evidence>
<feature type="binding site" evidence="7">
    <location>
        <position position="48"/>
    </location>
    <ligand>
        <name>Fe cation</name>
        <dbReference type="ChEBI" id="CHEBI:24875"/>
        <label>1</label>
    </ligand>
</feature>
<organism evidence="12 13">
    <name type="scientific">Romanomermis culicivorax</name>
    <name type="common">Nematode worm</name>
    <dbReference type="NCBI Taxonomy" id="13658"/>
    <lineage>
        <taxon>Eukaryota</taxon>
        <taxon>Metazoa</taxon>
        <taxon>Ecdysozoa</taxon>
        <taxon>Nematoda</taxon>
        <taxon>Enoplea</taxon>
        <taxon>Dorylaimia</taxon>
        <taxon>Mermithida</taxon>
        <taxon>Mermithoidea</taxon>
        <taxon>Mermithidae</taxon>
        <taxon>Romanomermis</taxon>
    </lineage>
</organism>
<feature type="binding site" evidence="7">
    <location>
        <position position="86"/>
    </location>
    <ligand>
        <name>Fe cation</name>
        <dbReference type="ChEBI" id="CHEBI:24875"/>
        <label>2</label>
    </ligand>
</feature>
<dbReference type="SUPFAM" id="SSF56300">
    <property type="entry name" value="Metallo-dependent phosphatases"/>
    <property type="match status" value="1"/>
</dbReference>
<feature type="signal peptide" evidence="10">
    <location>
        <begin position="1"/>
        <end position="25"/>
    </location>
</feature>
<evidence type="ECO:0000256" key="1">
    <source>
        <dbReference type="ARBA" id="ARBA00000032"/>
    </source>
</evidence>
<evidence type="ECO:0000256" key="4">
    <source>
        <dbReference type="ARBA" id="ARBA00022729"/>
    </source>
</evidence>
<evidence type="ECO:0000256" key="3">
    <source>
        <dbReference type="ARBA" id="ARBA00015822"/>
    </source>
</evidence>
<feature type="binding site" evidence="7">
    <location>
        <position position="86"/>
    </location>
    <ligand>
        <name>Fe cation</name>
        <dbReference type="ChEBI" id="CHEBI:24875"/>
        <label>1</label>
    </ligand>
</feature>
<dbReference type="InterPro" id="IPR029052">
    <property type="entry name" value="Metallo-depent_PP-like"/>
</dbReference>
<evidence type="ECO:0000256" key="7">
    <source>
        <dbReference type="PIRSR" id="PIRSR000898-1"/>
    </source>
</evidence>
<feature type="binding site" evidence="7">
    <location>
        <position position="126"/>
    </location>
    <ligand>
        <name>Fe cation</name>
        <dbReference type="ChEBI" id="CHEBI:24875"/>
        <label>2</label>
    </ligand>
</feature>
<dbReference type="PANTHER" id="PTHR10161">
    <property type="entry name" value="TARTRATE-RESISTANT ACID PHOSPHATASE TYPE 5"/>
    <property type="match status" value="1"/>
</dbReference>
<evidence type="ECO:0000256" key="10">
    <source>
        <dbReference type="SAM" id="SignalP"/>
    </source>
</evidence>
<dbReference type="GO" id="GO:0046872">
    <property type="term" value="F:metal ion binding"/>
    <property type="evidence" value="ECO:0007669"/>
    <property type="project" value="UniProtKB-KW"/>
</dbReference>
<dbReference type="InterPro" id="IPR051558">
    <property type="entry name" value="Metallophosphoesterase_PAP"/>
</dbReference>
<comment type="catalytic activity">
    <reaction evidence="1 6">
        <text>a phosphate monoester + H2O = an alcohol + phosphate</text>
        <dbReference type="Rhea" id="RHEA:15017"/>
        <dbReference type="ChEBI" id="CHEBI:15377"/>
        <dbReference type="ChEBI" id="CHEBI:30879"/>
        <dbReference type="ChEBI" id="CHEBI:43474"/>
        <dbReference type="ChEBI" id="CHEBI:67140"/>
        <dbReference type="EC" id="3.1.3.2"/>
    </reaction>
</comment>
<accession>A0A915KBB5</accession>
<dbReference type="PANTHER" id="PTHR10161:SF14">
    <property type="entry name" value="TARTRATE-RESISTANT ACID PHOSPHATASE TYPE 5"/>
    <property type="match status" value="1"/>
</dbReference>
<dbReference type="InterPro" id="IPR024927">
    <property type="entry name" value="Acid_PPase"/>
</dbReference>
<dbReference type="Proteomes" id="UP000887565">
    <property type="component" value="Unplaced"/>
</dbReference>
<feature type="chain" id="PRO_5037594481" description="Tartrate-resistant acid phosphatase type 5" evidence="10">
    <location>
        <begin position="26"/>
        <end position="369"/>
    </location>
</feature>
<protein>
    <recommendedName>
        <fullName evidence="3 6">Tartrate-resistant acid phosphatase type 5</fullName>
        <ecNumber evidence="2 6">3.1.3.2</ecNumber>
    </recommendedName>
</protein>